<evidence type="ECO:0000256" key="1">
    <source>
        <dbReference type="SAM" id="MobiDB-lite"/>
    </source>
</evidence>
<feature type="compositionally biased region" description="Acidic residues" evidence="1">
    <location>
        <begin position="238"/>
        <end position="264"/>
    </location>
</feature>
<feature type="region of interest" description="Disordered" evidence="1">
    <location>
        <begin position="228"/>
        <end position="264"/>
    </location>
</feature>
<dbReference type="EMBL" id="JAULSR010000014">
    <property type="protein sequence ID" value="KAK0609318.1"/>
    <property type="molecule type" value="Genomic_DNA"/>
</dbReference>
<feature type="region of interest" description="Disordered" evidence="1">
    <location>
        <begin position="372"/>
        <end position="435"/>
    </location>
</feature>
<feature type="compositionally biased region" description="Basic and acidic residues" evidence="1">
    <location>
        <begin position="397"/>
        <end position="432"/>
    </location>
</feature>
<proteinExistence type="predicted"/>
<accession>A0AA39TZX0</accession>
<sequence length="467" mass="52460">MCSRIPFEMIGAYQDVVLAVAETYLFPGEQTAAHIDSNNDEVMRRYRIHKGEEPQQVTYPFTYSIAHLESLRQKITSASTDDQRVQAAGKDFAGALVVLMALASEQNVAQHFLPNPNAAAGSTLPRFDIWRPSLQKLVRTVAEGTLGLASNSIDVAKMIHGEVKEAYEDDVVAKRSEGDQESVARIDKAFEHGVEALRNGQTTVSVENFADLYCLLEARLRTLDQDYYSQPDTTRKDDEDDGDDGDDGDKEDDGDDGDKEDDDPETAQLKLACLAAAVEVVREYKEDLAQANTDSGACTIMKSAALVLRHVLAEKLIAKNANYEVSKEEILKISEEKGNNDSEKKGILEATMEEERRAKERWAKDRRTMAEMWAKAKAEEEMSRRKTNEEEGDDSEEKGNNDSEEKGNDSEKKGISKATTMEEERRAKERWAKSRRTMAEMWAKAKARAMEEGDGEEWVVVERPRWI</sequence>
<name>A0AA39TZX0_9PEZI</name>
<dbReference type="Proteomes" id="UP001174934">
    <property type="component" value="Unassembled WGS sequence"/>
</dbReference>
<gene>
    <name evidence="2" type="ORF">B0T17DRAFT_621661</name>
</gene>
<evidence type="ECO:0000313" key="2">
    <source>
        <dbReference type="EMBL" id="KAK0609318.1"/>
    </source>
</evidence>
<organism evidence="2 3">
    <name type="scientific">Bombardia bombarda</name>
    <dbReference type="NCBI Taxonomy" id="252184"/>
    <lineage>
        <taxon>Eukaryota</taxon>
        <taxon>Fungi</taxon>
        <taxon>Dikarya</taxon>
        <taxon>Ascomycota</taxon>
        <taxon>Pezizomycotina</taxon>
        <taxon>Sordariomycetes</taxon>
        <taxon>Sordariomycetidae</taxon>
        <taxon>Sordariales</taxon>
        <taxon>Lasiosphaeriaceae</taxon>
        <taxon>Bombardia</taxon>
    </lineage>
</organism>
<reference evidence="2" key="1">
    <citation type="submission" date="2023-06" db="EMBL/GenBank/DDBJ databases">
        <title>Genome-scale phylogeny and comparative genomics of the fungal order Sordariales.</title>
        <authorList>
            <consortium name="Lawrence Berkeley National Laboratory"/>
            <person name="Hensen N."/>
            <person name="Bonometti L."/>
            <person name="Westerberg I."/>
            <person name="Brannstrom I.O."/>
            <person name="Guillou S."/>
            <person name="Cros-Aarteil S."/>
            <person name="Calhoun S."/>
            <person name="Haridas S."/>
            <person name="Kuo A."/>
            <person name="Mondo S."/>
            <person name="Pangilinan J."/>
            <person name="Riley R."/>
            <person name="LaButti K."/>
            <person name="Andreopoulos B."/>
            <person name="Lipzen A."/>
            <person name="Chen C."/>
            <person name="Yanf M."/>
            <person name="Daum C."/>
            <person name="Ng V."/>
            <person name="Clum A."/>
            <person name="Steindorff A."/>
            <person name="Ohm R."/>
            <person name="Martin F."/>
            <person name="Silar P."/>
            <person name="Natvig D."/>
            <person name="Lalanne C."/>
            <person name="Gautier V."/>
            <person name="Ament-velasquez S.L."/>
            <person name="Kruys A."/>
            <person name="Hutchinson M.I."/>
            <person name="Powell A.J."/>
            <person name="Barry K."/>
            <person name="Miller A.N."/>
            <person name="Grigoriev I.V."/>
            <person name="Debuchy R."/>
            <person name="Gladieux P."/>
            <person name="Thoren M.H."/>
            <person name="Johannesson H."/>
        </authorList>
    </citation>
    <scope>NUCLEOTIDE SEQUENCE</scope>
    <source>
        <strain evidence="2">SMH3391-2</strain>
    </source>
</reference>
<keyword evidence="3" id="KW-1185">Reference proteome</keyword>
<dbReference type="AlphaFoldDB" id="A0AA39TZX0"/>
<comment type="caution">
    <text evidence="2">The sequence shown here is derived from an EMBL/GenBank/DDBJ whole genome shotgun (WGS) entry which is preliminary data.</text>
</comment>
<evidence type="ECO:0000313" key="3">
    <source>
        <dbReference type="Proteomes" id="UP001174934"/>
    </source>
</evidence>
<protein>
    <submittedName>
        <fullName evidence="2">Uncharacterized protein</fullName>
    </submittedName>
</protein>
<feature type="compositionally biased region" description="Basic and acidic residues" evidence="1">
    <location>
        <begin position="372"/>
        <end position="389"/>
    </location>
</feature>